<dbReference type="EMBL" id="SFCI01001884">
    <property type="protein sequence ID" value="TFY74768.1"/>
    <property type="molecule type" value="Genomic_DNA"/>
</dbReference>
<dbReference type="InterPro" id="IPR036291">
    <property type="entry name" value="NAD(P)-bd_dom_sf"/>
</dbReference>
<comment type="caution">
    <text evidence="2">The sequence shown here is derived from an EMBL/GenBank/DDBJ whole genome shotgun (WGS) entry which is preliminary data.</text>
</comment>
<dbReference type="GO" id="GO:0005634">
    <property type="term" value="C:nucleus"/>
    <property type="evidence" value="ECO:0007669"/>
    <property type="project" value="TreeGrafter"/>
</dbReference>
<dbReference type="InterPro" id="IPR051164">
    <property type="entry name" value="NmrA-like_oxidored"/>
</dbReference>
<dbReference type="Gene3D" id="3.40.50.720">
    <property type="entry name" value="NAD(P)-binding Rossmann-like Domain"/>
    <property type="match status" value="1"/>
</dbReference>
<sequence>MPLIALKDVGFWARWTFDNREASSGKRLDVASQMVTWSDIVVAFTKVTDKKAIFQPVSLDEWFSHIQNPDRPVAHDGINSMSYRQNFSAWWTTYDHDLITRDMDWIRSVHPGSHSVEDWMRETSYDGSINVDLLKDIEDNKMPRLVGPS</sequence>
<evidence type="ECO:0000313" key="2">
    <source>
        <dbReference type="EMBL" id="TFY74768.1"/>
    </source>
</evidence>
<protein>
    <recommendedName>
        <fullName evidence="4">NmrA-like domain-containing protein</fullName>
    </recommendedName>
</protein>
<dbReference type="OrthoDB" id="300709at2759"/>
<dbReference type="PANTHER" id="PTHR42748">
    <property type="entry name" value="NITROGEN METABOLITE REPRESSION PROTEIN NMRA FAMILY MEMBER"/>
    <property type="match status" value="1"/>
</dbReference>
<dbReference type="PANTHER" id="PTHR42748:SF14">
    <property type="entry name" value="SNOAL-LIKE DOMAIN-CONTAINING PROTEIN"/>
    <property type="match status" value="1"/>
</dbReference>
<dbReference type="Proteomes" id="UP000298061">
    <property type="component" value="Unassembled WGS sequence"/>
</dbReference>
<proteinExistence type="predicted"/>
<dbReference type="AlphaFoldDB" id="A0A4Y9ZMM5"/>
<evidence type="ECO:0000256" key="1">
    <source>
        <dbReference type="ARBA" id="ARBA00022857"/>
    </source>
</evidence>
<keyword evidence="1" id="KW-0521">NADP</keyword>
<gene>
    <name evidence="2" type="ORF">EWM64_g9244</name>
</gene>
<evidence type="ECO:0008006" key="4">
    <source>
        <dbReference type="Google" id="ProtNLM"/>
    </source>
</evidence>
<reference evidence="2 3" key="1">
    <citation type="submission" date="2019-02" db="EMBL/GenBank/DDBJ databases">
        <title>Genome sequencing of the rare red list fungi Hericium alpestre (H. flagellum).</title>
        <authorList>
            <person name="Buettner E."/>
            <person name="Kellner H."/>
        </authorList>
    </citation>
    <scope>NUCLEOTIDE SEQUENCE [LARGE SCALE GENOMIC DNA]</scope>
    <source>
        <strain evidence="2 3">DSM 108284</strain>
    </source>
</reference>
<accession>A0A4Y9ZMM5</accession>
<name>A0A4Y9ZMM5_9AGAM</name>
<evidence type="ECO:0000313" key="3">
    <source>
        <dbReference type="Proteomes" id="UP000298061"/>
    </source>
</evidence>
<keyword evidence="3" id="KW-1185">Reference proteome</keyword>
<dbReference type="STRING" id="135208.A0A4Y9ZMM5"/>
<organism evidence="2 3">
    <name type="scientific">Hericium alpestre</name>
    <dbReference type="NCBI Taxonomy" id="135208"/>
    <lineage>
        <taxon>Eukaryota</taxon>
        <taxon>Fungi</taxon>
        <taxon>Dikarya</taxon>
        <taxon>Basidiomycota</taxon>
        <taxon>Agaricomycotina</taxon>
        <taxon>Agaricomycetes</taxon>
        <taxon>Russulales</taxon>
        <taxon>Hericiaceae</taxon>
        <taxon>Hericium</taxon>
    </lineage>
</organism>
<dbReference type="SUPFAM" id="SSF51735">
    <property type="entry name" value="NAD(P)-binding Rossmann-fold domains"/>
    <property type="match status" value="1"/>
</dbReference>